<dbReference type="Gene3D" id="3.40.50.300">
    <property type="entry name" value="P-loop containing nucleotide triphosphate hydrolases"/>
    <property type="match status" value="1"/>
</dbReference>
<dbReference type="SUPFAM" id="SSF52540">
    <property type="entry name" value="P-loop containing nucleoside triphosphate hydrolases"/>
    <property type="match status" value="1"/>
</dbReference>
<dbReference type="InterPro" id="IPR027417">
    <property type="entry name" value="P-loop_NTPase"/>
</dbReference>
<evidence type="ECO:0000259" key="1">
    <source>
        <dbReference type="Pfam" id="PF07693"/>
    </source>
</evidence>
<dbReference type="Pfam" id="PF07693">
    <property type="entry name" value="KAP_NTPase"/>
    <property type="match status" value="1"/>
</dbReference>
<dbReference type="InterPro" id="IPR052754">
    <property type="entry name" value="NTPase_KAP_P-loop"/>
</dbReference>
<organism evidence="2 3">
    <name type="scientific">Algoriphagus sediminis</name>
    <dbReference type="NCBI Taxonomy" id="3057113"/>
    <lineage>
        <taxon>Bacteria</taxon>
        <taxon>Pseudomonadati</taxon>
        <taxon>Bacteroidota</taxon>
        <taxon>Cytophagia</taxon>
        <taxon>Cytophagales</taxon>
        <taxon>Cyclobacteriaceae</taxon>
        <taxon>Algoriphagus</taxon>
    </lineage>
</organism>
<dbReference type="EMBL" id="JAUEPH010000004">
    <property type="protein sequence ID" value="MDN3204577.1"/>
    <property type="molecule type" value="Genomic_DNA"/>
</dbReference>
<feature type="domain" description="KAP NTPase" evidence="1">
    <location>
        <begin position="24"/>
        <end position="272"/>
    </location>
</feature>
<proteinExistence type="predicted"/>
<gene>
    <name evidence="2" type="ORF">QVH07_10475</name>
</gene>
<protein>
    <submittedName>
        <fullName evidence="2">P-loop NTPase fold protein</fullName>
    </submittedName>
</protein>
<dbReference type="InterPro" id="IPR011646">
    <property type="entry name" value="KAP_P-loop"/>
</dbReference>
<dbReference type="PANTHER" id="PTHR22674">
    <property type="entry name" value="NTPASE, KAP FAMILY P-LOOP DOMAIN-CONTAINING 1"/>
    <property type="match status" value="1"/>
</dbReference>
<accession>A0ABT7YDG9</accession>
<dbReference type="Proteomes" id="UP001171916">
    <property type="component" value="Unassembled WGS sequence"/>
</dbReference>
<dbReference type="RefSeq" id="WP_290000214.1">
    <property type="nucleotide sequence ID" value="NZ_JAUEPH010000004.1"/>
</dbReference>
<evidence type="ECO:0000313" key="2">
    <source>
        <dbReference type="EMBL" id="MDN3204577.1"/>
    </source>
</evidence>
<comment type="caution">
    <text evidence="2">The sequence shown here is derived from an EMBL/GenBank/DDBJ whole genome shotgun (WGS) entry which is preliminary data.</text>
</comment>
<keyword evidence="3" id="KW-1185">Reference proteome</keyword>
<sequence length="469" mass="54571">MSSLRSNEIEIPAGKPFDNCKLDREKYAKVLTQIIENYSDGFVLAINNKWGEGKTTFIKMWQKYLALPENGYKVIYFNAWEHDFGQDPMAAILSEIKSLDIGNEDKLNGIIKKAAKLSIHAIPILLTAAANKYIDSETFAEGIKKLSEKSIDAFQSEVDEYKKKKEGLDEFKKALEEYVVPLDKPVVFIIDELDRCNPKYAVEVLEIIKHFFSVSGIVFILSIDKEQLGNAIRGYYGSDLIKADEYLWRFIDLEYSIPKPSIDQFNKYLFETYKFADFFTAERMGKHQFKNEPSTLLKMANIVFDKRNASLREQEKIFILTRLLLFSFEKHQFVFPALFFLLVYLKTLKPDIFSKIERKYYSCQELSNEFFELFKSIEKSNDELNFAYVEALLLWFYNNGMKHEQRLELLNNNGESITTPIKSKIDEAGNKGQLARAFSIISNQYEFNHLNLKYLIKKINLTEPLVFGR</sequence>
<dbReference type="PANTHER" id="PTHR22674:SF6">
    <property type="entry name" value="NTPASE KAP FAMILY P-LOOP DOMAIN-CONTAINING PROTEIN 1"/>
    <property type="match status" value="1"/>
</dbReference>
<evidence type="ECO:0000313" key="3">
    <source>
        <dbReference type="Proteomes" id="UP001171916"/>
    </source>
</evidence>
<reference evidence="2" key="1">
    <citation type="submission" date="2023-06" db="EMBL/GenBank/DDBJ databases">
        <title>Robiginitalea aurantiacus sp. nov. and Algoriphagus sediminis sp. nov., isolated from coastal sediment.</title>
        <authorList>
            <person name="Zhou Z.Y."/>
            <person name="An J."/>
            <person name="Jia Y.W."/>
            <person name="Du Z.J."/>
        </authorList>
    </citation>
    <scope>NUCLEOTIDE SEQUENCE</scope>
    <source>
        <strain evidence="2">C2-7</strain>
    </source>
</reference>
<name>A0ABT7YDG9_9BACT</name>